<dbReference type="EMBL" id="JBHRWN010000002">
    <property type="protein sequence ID" value="MFC3476299.1"/>
    <property type="molecule type" value="Genomic_DNA"/>
</dbReference>
<accession>A0ABD5NB92</accession>
<evidence type="ECO:0000313" key="1">
    <source>
        <dbReference type="EMBL" id="MFC3476299.1"/>
    </source>
</evidence>
<keyword evidence="2" id="KW-1185">Reference proteome</keyword>
<dbReference type="RefSeq" id="WP_232572566.1">
    <property type="nucleotide sequence ID" value="NZ_CP089466.1"/>
</dbReference>
<reference evidence="1 2" key="1">
    <citation type="journal article" date="2019" name="Int. J. Syst. Evol. Microbiol.">
        <title>The Global Catalogue of Microorganisms (GCM) 10K type strain sequencing project: providing services to taxonomists for standard genome sequencing and annotation.</title>
        <authorList>
            <consortium name="The Broad Institute Genomics Platform"/>
            <consortium name="The Broad Institute Genome Sequencing Center for Infectious Disease"/>
            <person name="Wu L."/>
            <person name="Ma J."/>
        </authorList>
    </citation>
    <scope>NUCLEOTIDE SEQUENCE [LARGE SCALE GENOMIC DNA]</scope>
    <source>
        <strain evidence="1 2">CGMCC 1.12562</strain>
    </source>
</reference>
<dbReference type="AlphaFoldDB" id="A0ABD5NB92"/>
<organism evidence="1 2">
    <name type="scientific">Halobacterium litoreum</name>
    <dbReference type="NCBI Taxonomy" id="2039234"/>
    <lineage>
        <taxon>Archaea</taxon>
        <taxon>Methanobacteriati</taxon>
        <taxon>Methanobacteriota</taxon>
        <taxon>Stenosarchaea group</taxon>
        <taxon>Halobacteria</taxon>
        <taxon>Halobacteriales</taxon>
        <taxon>Halobacteriaceae</taxon>
        <taxon>Halobacterium</taxon>
    </lineage>
</organism>
<evidence type="ECO:0000313" key="2">
    <source>
        <dbReference type="Proteomes" id="UP001595660"/>
    </source>
</evidence>
<gene>
    <name evidence="1" type="ORF">ACFOKC_01030</name>
</gene>
<dbReference type="GeneID" id="69117792"/>
<comment type="caution">
    <text evidence="1">The sequence shown here is derived from an EMBL/GenBank/DDBJ whole genome shotgun (WGS) entry which is preliminary data.</text>
</comment>
<proteinExistence type="predicted"/>
<sequence>MSESYQDQYERRLLGEKMVTWQCGVAANPEFDEDDPEFCDHEPEEIELDEPAYRDGQKIVVPGRPSHCPECGNPHDFRFNGCSVVFGV</sequence>
<protein>
    <submittedName>
        <fullName evidence="1">Uncharacterized protein</fullName>
    </submittedName>
</protein>
<name>A0ABD5NB92_9EURY</name>
<dbReference type="Proteomes" id="UP001595660">
    <property type="component" value="Unassembled WGS sequence"/>
</dbReference>